<feature type="chain" id="PRO_5012975412" evidence="1">
    <location>
        <begin position="20"/>
        <end position="123"/>
    </location>
</feature>
<reference evidence="3" key="1">
    <citation type="submission" date="2017-01" db="EMBL/GenBank/DDBJ databases">
        <authorList>
            <person name="Varghese N."/>
            <person name="Submissions S."/>
        </authorList>
    </citation>
    <scope>NUCLEOTIDE SEQUENCE [LARGE SCALE GENOMIC DNA]</scope>
    <source>
        <strain evidence="3">DSM 15366</strain>
    </source>
</reference>
<name>A0A1N6UAP3_9FLAO</name>
<dbReference type="OrthoDB" id="1178221at2"/>
<dbReference type="AlphaFoldDB" id="A0A1N6UAP3"/>
<dbReference type="Proteomes" id="UP000186953">
    <property type="component" value="Unassembled WGS sequence"/>
</dbReference>
<evidence type="ECO:0000256" key="1">
    <source>
        <dbReference type="SAM" id="SignalP"/>
    </source>
</evidence>
<gene>
    <name evidence="2" type="ORF">SAMN05421797_102274</name>
</gene>
<accession>A0A1N6UAP3</accession>
<organism evidence="2 3">
    <name type="scientific">Maribacter ulvicola</name>
    <dbReference type="NCBI Taxonomy" id="228959"/>
    <lineage>
        <taxon>Bacteria</taxon>
        <taxon>Pseudomonadati</taxon>
        <taxon>Bacteroidota</taxon>
        <taxon>Flavobacteriia</taxon>
        <taxon>Flavobacteriales</taxon>
        <taxon>Flavobacteriaceae</taxon>
        <taxon>Maribacter</taxon>
    </lineage>
</organism>
<sequence length="123" mass="13858">MKKIILLTLVMGTIGLNLAFVAPTKANDFVGDWAYNSYDLPYEYQKGNLRFYMEDEALDVEVTVNNSSFKGTNVSVSKDTVSFYVQVDYQSEVKVVLTLENNQLKGYVLVDGQKISLDLKKVV</sequence>
<keyword evidence="3" id="KW-1185">Reference proteome</keyword>
<keyword evidence="1" id="KW-0732">Signal</keyword>
<evidence type="ECO:0000313" key="2">
    <source>
        <dbReference type="EMBL" id="SIQ62748.1"/>
    </source>
</evidence>
<dbReference type="RefSeq" id="WP_076548242.1">
    <property type="nucleotide sequence ID" value="NZ_FTMA01000002.1"/>
</dbReference>
<feature type="signal peptide" evidence="1">
    <location>
        <begin position="1"/>
        <end position="19"/>
    </location>
</feature>
<dbReference type="EMBL" id="FTMA01000002">
    <property type="protein sequence ID" value="SIQ62748.1"/>
    <property type="molecule type" value="Genomic_DNA"/>
</dbReference>
<protein>
    <submittedName>
        <fullName evidence="2">Uncharacterized protein</fullName>
    </submittedName>
</protein>
<proteinExistence type="predicted"/>
<evidence type="ECO:0000313" key="3">
    <source>
        <dbReference type="Proteomes" id="UP000186953"/>
    </source>
</evidence>